<dbReference type="PANTHER" id="PTHR33240">
    <property type="entry name" value="OS08G0508500 PROTEIN"/>
    <property type="match status" value="1"/>
</dbReference>
<sequence length="224" mass="24402">MGINNAELTRVNTPLTSFSGSIVEPVGEVMLPISLGSYPKRVTKMVKFLVVDAPSTYNVILGRPSLNSFQAIASTYHLKLKFPTPNGVGEEVGDRRQARECYANSLKNESKDRPNEASSNRKAPAVSEAGAIGGEKDPLIVKKRKVEERMGPAEEVKTVELAQQPGSRAVKIGTLLDQQLERALVAFLQENISAFAWDAADMCGINPKIMVHQLSVDPSMRPVK</sequence>
<protein>
    <submittedName>
        <fullName evidence="2">Uncharacterized protein</fullName>
    </submittedName>
</protein>
<dbReference type="EMBL" id="JACGWJ010000024">
    <property type="protein sequence ID" value="KAL0319787.1"/>
    <property type="molecule type" value="Genomic_DNA"/>
</dbReference>
<accession>A0AAW2LKL1</accession>
<evidence type="ECO:0000313" key="2">
    <source>
        <dbReference type="EMBL" id="KAL0319787.1"/>
    </source>
</evidence>
<organism evidence="2">
    <name type="scientific">Sesamum radiatum</name>
    <name type="common">Black benniseed</name>
    <dbReference type="NCBI Taxonomy" id="300843"/>
    <lineage>
        <taxon>Eukaryota</taxon>
        <taxon>Viridiplantae</taxon>
        <taxon>Streptophyta</taxon>
        <taxon>Embryophyta</taxon>
        <taxon>Tracheophyta</taxon>
        <taxon>Spermatophyta</taxon>
        <taxon>Magnoliopsida</taxon>
        <taxon>eudicotyledons</taxon>
        <taxon>Gunneridae</taxon>
        <taxon>Pentapetalae</taxon>
        <taxon>asterids</taxon>
        <taxon>lamiids</taxon>
        <taxon>Lamiales</taxon>
        <taxon>Pedaliaceae</taxon>
        <taxon>Sesamum</taxon>
    </lineage>
</organism>
<reference evidence="2" key="2">
    <citation type="journal article" date="2024" name="Plant">
        <title>Genomic evolution and insights into agronomic trait innovations of Sesamum species.</title>
        <authorList>
            <person name="Miao H."/>
            <person name="Wang L."/>
            <person name="Qu L."/>
            <person name="Liu H."/>
            <person name="Sun Y."/>
            <person name="Le M."/>
            <person name="Wang Q."/>
            <person name="Wei S."/>
            <person name="Zheng Y."/>
            <person name="Lin W."/>
            <person name="Duan Y."/>
            <person name="Cao H."/>
            <person name="Xiong S."/>
            <person name="Wang X."/>
            <person name="Wei L."/>
            <person name="Li C."/>
            <person name="Ma Q."/>
            <person name="Ju M."/>
            <person name="Zhao R."/>
            <person name="Li G."/>
            <person name="Mu C."/>
            <person name="Tian Q."/>
            <person name="Mei H."/>
            <person name="Zhang T."/>
            <person name="Gao T."/>
            <person name="Zhang H."/>
        </authorList>
    </citation>
    <scope>NUCLEOTIDE SEQUENCE</scope>
    <source>
        <strain evidence="2">G02</strain>
    </source>
</reference>
<name>A0AAW2LKL1_SESRA</name>
<feature type="region of interest" description="Disordered" evidence="1">
    <location>
        <begin position="104"/>
        <end position="129"/>
    </location>
</feature>
<evidence type="ECO:0000256" key="1">
    <source>
        <dbReference type="SAM" id="MobiDB-lite"/>
    </source>
</evidence>
<comment type="caution">
    <text evidence="2">The sequence shown here is derived from an EMBL/GenBank/DDBJ whole genome shotgun (WGS) entry which is preliminary data.</text>
</comment>
<reference evidence="2" key="1">
    <citation type="submission" date="2020-06" db="EMBL/GenBank/DDBJ databases">
        <authorList>
            <person name="Li T."/>
            <person name="Hu X."/>
            <person name="Zhang T."/>
            <person name="Song X."/>
            <person name="Zhang H."/>
            <person name="Dai N."/>
            <person name="Sheng W."/>
            <person name="Hou X."/>
            <person name="Wei L."/>
        </authorList>
    </citation>
    <scope>NUCLEOTIDE SEQUENCE</scope>
    <source>
        <strain evidence="2">G02</strain>
        <tissue evidence="2">Leaf</tissue>
    </source>
</reference>
<proteinExistence type="predicted"/>
<dbReference type="AlphaFoldDB" id="A0AAW2LKL1"/>
<dbReference type="PANTHER" id="PTHR33240:SF15">
    <property type="entry name" value="GAG-PRO-LIKE PROTEIN"/>
    <property type="match status" value="1"/>
</dbReference>
<gene>
    <name evidence="2" type="ORF">Sradi_5240200</name>
</gene>